<evidence type="ECO:0008006" key="4">
    <source>
        <dbReference type="Google" id="ProtNLM"/>
    </source>
</evidence>
<reference evidence="3" key="1">
    <citation type="journal article" date="2019" name="Int. J. Syst. Evol. Microbiol.">
        <title>The Global Catalogue of Microorganisms (GCM) 10K type strain sequencing project: providing services to taxonomists for standard genome sequencing and annotation.</title>
        <authorList>
            <consortium name="The Broad Institute Genomics Platform"/>
            <consortium name="The Broad Institute Genome Sequencing Center for Infectious Disease"/>
            <person name="Wu L."/>
            <person name="Ma J."/>
        </authorList>
    </citation>
    <scope>NUCLEOTIDE SEQUENCE [LARGE SCALE GENOMIC DNA]</scope>
    <source>
        <strain evidence="3">CECT 7184</strain>
    </source>
</reference>
<keyword evidence="1" id="KW-0812">Transmembrane</keyword>
<dbReference type="Proteomes" id="UP001242368">
    <property type="component" value="Unassembled WGS sequence"/>
</dbReference>
<evidence type="ECO:0000256" key="1">
    <source>
        <dbReference type="SAM" id="Phobius"/>
    </source>
</evidence>
<comment type="caution">
    <text evidence="2">The sequence shown here is derived from an EMBL/GenBank/DDBJ whole genome shotgun (WGS) entry which is preliminary data.</text>
</comment>
<accession>A0ABT8CVH0</accession>
<protein>
    <recommendedName>
        <fullName evidence="4">PH domain-containing protein</fullName>
    </recommendedName>
</protein>
<keyword evidence="1" id="KW-0472">Membrane</keyword>
<sequence length="163" mass="19253">MNNNILFYEKQKFTQWWVWAILILTLGFELYIFVRQILFGQPVGTRPAPDVFLIFSTLFLISLFVFVCRLQLETTIDSEKIVMRYRPMIRKTFYWDEIEKAEVINYGFVGGYGVRIGTRYGTVYNTKGRYGLSLELYNGRRIVIGSQKPEQIEKILQQLHKTS</sequence>
<gene>
    <name evidence="2" type="ORF">QW060_11070</name>
</gene>
<keyword evidence="1" id="KW-1133">Transmembrane helix</keyword>
<name>A0ABT8CVH0_9FLAO</name>
<organism evidence="2 3">
    <name type="scientific">Paenimyroides ceti</name>
    <dbReference type="NCBI Taxonomy" id="395087"/>
    <lineage>
        <taxon>Bacteria</taxon>
        <taxon>Pseudomonadati</taxon>
        <taxon>Bacteroidota</taxon>
        <taxon>Flavobacteriia</taxon>
        <taxon>Flavobacteriales</taxon>
        <taxon>Flavobacteriaceae</taxon>
        <taxon>Paenimyroides</taxon>
    </lineage>
</organism>
<feature type="transmembrane region" description="Helical" evidence="1">
    <location>
        <begin position="16"/>
        <end position="39"/>
    </location>
</feature>
<evidence type="ECO:0000313" key="3">
    <source>
        <dbReference type="Proteomes" id="UP001242368"/>
    </source>
</evidence>
<feature type="transmembrane region" description="Helical" evidence="1">
    <location>
        <begin position="51"/>
        <end position="72"/>
    </location>
</feature>
<dbReference type="EMBL" id="JAUFQU010000001">
    <property type="protein sequence ID" value="MDN3707663.1"/>
    <property type="molecule type" value="Genomic_DNA"/>
</dbReference>
<evidence type="ECO:0000313" key="2">
    <source>
        <dbReference type="EMBL" id="MDN3707663.1"/>
    </source>
</evidence>
<proteinExistence type="predicted"/>
<keyword evidence="3" id="KW-1185">Reference proteome</keyword>
<dbReference type="RefSeq" id="WP_290363629.1">
    <property type="nucleotide sequence ID" value="NZ_JAUFQU010000001.1"/>
</dbReference>